<keyword evidence="12 17" id="KW-1133">Transmembrane helix</keyword>
<dbReference type="Proteomes" id="UP001449657">
    <property type="component" value="Chromosome"/>
</dbReference>
<dbReference type="InterPro" id="IPR005702">
    <property type="entry name" value="Wzc-like_C"/>
</dbReference>
<comment type="similarity">
    <text evidence="2">Belongs to the CpsD/CapB family.</text>
</comment>
<evidence type="ECO:0000256" key="16">
    <source>
        <dbReference type="SAM" id="Coils"/>
    </source>
</evidence>
<dbReference type="Gene3D" id="3.40.50.300">
    <property type="entry name" value="P-loop containing nucleotide triphosphate hydrolases"/>
    <property type="match status" value="1"/>
</dbReference>
<comment type="similarity">
    <text evidence="3">Belongs to the etk/wzc family.</text>
</comment>
<feature type="transmembrane region" description="Helical" evidence="17">
    <location>
        <begin position="492"/>
        <end position="512"/>
    </location>
</feature>
<evidence type="ECO:0000256" key="10">
    <source>
        <dbReference type="ARBA" id="ARBA00022777"/>
    </source>
</evidence>
<sequence>MKQQTNAHKRVEPQQESSADLLAMLRFRYLSYWPLFVLAALIAAGGAWAYLRYATPVYKVSASLLVKDEAKDLNESNIMSSLDLFGSKKNIENEIQILTSRTLIRDVIRKLDLYGELYAKGRLKNVSVYGESSPVNFHFVEPWAIQDGPSEFVSVGYDDKKKMVLLNSKPYPINDTAGTPWGRMVIRMRDVATPIAEGQYFLKLTGERGLTQQILGKMKITPVSKMATVINLEYLDVLPSRGEAIVNDLIRVYNEAAVKDKNRMAASTMSFVEERLRIVTRELSEVEKEVARFKTNEGIVDISEQSKMFLGSVQENDSKLNEANMQLSVLESIEKYVSGKTEGVNMVPATLGLSDPVLLELVNKLYETELEKEKLKKTTGANSPSLTALNRQADMLKPGILENIHSQRANLEAGKAKLLSANDRFSSMLRSVPGKERALLEVSRQQAIKNNIYTFLLQKREETALAYAAAISDSRIVDGAETAGIPVSPRKMMVYAIAVLGGIAVVAIWITLKDMLKREITSRLEIEKETSAPIVAELLHDDSKEPLVITDGRRSLVAEQFRNLRTSLSYIGLNGNNKTLLVTSSISGEGKSFVSLNLASSLSLLRKKVVLMEFDLRKPMLSNMLGISREPGITNYLVGKAQLDDLVRKIPDNENLFLIPAGVIPPNPTELILNGRLEELITELRERFDYIIIDSAPVGLVTDARLLAPLADACLYVMRHQVTPRQYLKQIDELYRTGEMGRLSLVYNGVKPRGVANHTYGYGYGYVEDQKHGASKKLKNMFK</sequence>
<dbReference type="InterPro" id="IPR003856">
    <property type="entry name" value="LPS_length_determ_N"/>
</dbReference>
<organism evidence="21 22">
    <name type="scientific">Chitinophaga caseinilytica</name>
    <dbReference type="NCBI Taxonomy" id="2267521"/>
    <lineage>
        <taxon>Bacteria</taxon>
        <taxon>Pseudomonadati</taxon>
        <taxon>Bacteroidota</taxon>
        <taxon>Chitinophagia</taxon>
        <taxon>Chitinophagales</taxon>
        <taxon>Chitinophagaceae</taxon>
        <taxon>Chitinophaga</taxon>
    </lineage>
</organism>
<evidence type="ECO:0000313" key="22">
    <source>
        <dbReference type="Proteomes" id="UP001449657"/>
    </source>
</evidence>
<dbReference type="SUPFAM" id="SSF52540">
    <property type="entry name" value="P-loop containing nucleoside triphosphate hydrolases"/>
    <property type="match status" value="1"/>
</dbReference>
<proteinExistence type="inferred from homology"/>
<accession>A0ABZ2Z612</accession>
<name>A0ABZ2Z612_9BACT</name>
<feature type="coiled-coil region" evidence="16">
    <location>
        <begin position="269"/>
        <end position="296"/>
    </location>
</feature>
<feature type="transmembrane region" description="Helical" evidence="17">
    <location>
        <begin position="32"/>
        <end position="51"/>
    </location>
</feature>
<keyword evidence="7 21" id="KW-0808">Transferase</keyword>
<keyword evidence="5" id="KW-1003">Cell membrane</keyword>
<evidence type="ECO:0000256" key="3">
    <source>
        <dbReference type="ARBA" id="ARBA00008883"/>
    </source>
</evidence>
<feature type="domain" description="AAA" evidence="19">
    <location>
        <begin position="587"/>
        <end position="708"/>
    </location>
</feature>
<evidence type="ECO:0000256" key="4">
    <source>
        <dbReference type="ARBA" id="ARBA00011903"/>
    </source>
</evidence>
<comment type="subcellular location">
    <subcellularLocation>
        <location evidence="1">Cell inner membrane</location>
        <topology evidence="1">Multi-pass membrane protein</topology>
    </subcellularLocation>
</comment>
<dbReference type="Pfam" id="PF13807">
    <property type="entry name" value="GNVR"/>
    <property type="match status" value="1"/>
</dbReference>
<keyword evidence="13 17" id="KW-0472">Membrane</keyword>
<evidence type="ECO:0000256" key="11">
    <source>
        <dbReference type="ARBA" id="ARBA00022840"/>
    </source>
</evidence>
<keyword evidence="22" id="KW-1185">Reference proteome</keyword>
<dbReference type="NCBIfam" id="TIGR01007">
    <property type="entry name" value="eps_fam"/>
    <property type="match status" value="1"/>
</dbReference>
<keyword evidence="14" id="KW-0829">Tyrosine-protein kinase</keyword>
<keyword evidence="11" id="KW-0067">ATP-binding</keyword>
<dbReference type="RefSeq" id="WP_341842279.1">
    <property type="nucleotide sequence ID" value="NZ_CP149792.1"/>
</dbReference>
<evidence type="ECO:0000256" key="2">
    <source>
        <dbReference type="ARBA" id="ARBA00007316"/>
    </source>
</evidence>
<keyword evidence="16" id="KW-0175">Coiled coil</keyword>
<dbReference type="InterPro" id="IPR050445">
    <property type="entry name" value="Bact_polysacc_biosynth/exp"/>
</dbReference>
<evidence type="ECO:0000259" key="18">
    <source>
        <dbReference type="Pfam" id="PF02706"/>
    </source>
</evidence>
<protein>
    <recommendedName>
        <fullName evidence="4">non-specific protein-tyrosine kinase</fullName>
        <ecNumber evidence="4">2.7.10.2</ecNumber>
    </recommendedName>
</protein>
<evidence type="ECO:0000256" key="9">
    <source>
        <dbReference type="ARBA" id="ARBA00022741"/>
    </source>
</evidence>
<evidence type="ECO:0000256" key="12">
    <source>
        <dbReference type="ARBA" id="ARBA00022989"/>
    </source>
</evidence>
<dbReference type="EMBL" id="CP150096">
    <property type="protein sequence ID" value="WZN47653.1"/>
    <property type="molecule type" value="Genomic_DNA"/>
</dbReference>
<evidence type="ECO:0000256" key="5">
    <source>
        <dbReference type="ARBA" id="ARBA00022475"/>
    </source>
</evidence>
<dbReference type="GO" id="GO:0004715">
    <property type="term" value="F:non-membrane spanning protein tyrosine kinase activity"/>
    <property type="evidence" value="ECO:0007669"/>
    <property type="project" value="UniProtKB-EC"/>
</dbReference>
<comment type="catalytic activity">
    <reaction evidence="15">
        <text>L-tyrosyl-[protein] + ATP = O-phospho-L-tyrosyl-[protein] + ADP + H(+)</text>
        <dbReference type="Rhea" id="RHEA:10596"/>
        <dbReference type="Rhea" id="RHEA-COMP:10136"/>
        <dbReference type="Rhea" id="RHEA-COMP:20101"/>
        <dbReference type="ChEBI" id="CHEBI:15378"/>
        <dbReference type="ChEBI" id="CHEBI:30616"/>
        <dbReference type="ChEBI" id="CHEBI:46858"/>
        <dbReference type="ChEBI" id="CHEBI:61978"/>
        <dbReference type="ChEBI" id="CHEBI:456216"/>
        <dbReference type="EC" id="2.7.10.2"/>
    </reaction>
</comment>
<evidence type="ECO:0000256" key="7">
    <source>
        <dbReference type="ARBA" id="ARBA00022679"/>
    </source>
</evidence>
<dbReference type="CDD" id="cd05387">
    <property type="entry name" value="BY-kinase"/>
    <property type="match status" value="1"/>
</dbReference>
<dbReference type="InterPro" id="IPR032807">
    <property type="entry name" value="GNVR"/>
</dbReference>
<dbReference type="Pfam" id="PF13614">
    <property type="entry name" value="AAA_31"/>
    <property type="match status" value="1"/>
</dbReference>
<dbReference type="InterPro" id="IPR025669">
    <property type="entry name" value="AAA_dom"/>
</dbReference>
<dbReference type="EC" id="2.7.10.2" evidence="4"/>
<feature type="domain" description="Tyrosine-protein kinase G-rich" evidence="20">
    <location>
        <begin position="437"/>
        <end position="513"/>
    </location>
</feature>
<evidence type="ECO:0000256" key="17">
    <source>
        <dbReference type="SAM" id="Phobius"/>
    </source>
</evidence>
<evidence type="ECO:0000256" key="1">
    <source>
        <dbReference type="ARBA" id="ARBA00004429"/>
    </source>
</evidence>
<dbReference type="PANTHER" id="PTHR32309:SF13">
    <property type="entry name" value="FERRIC ENTEROBACTIN TRANSPORT PROTEIN FEPE"/>
    <property type="match status" value="1"/>
</dbReference>
<reference evidence="21 22" key="1">
    <citation type="submission" date="2024-03" db="EMBL/GenBank/DDBJ databases">
        <title>Chitinophaga caseinilytica sp. nov., a casein hydrolysing bacterium isolated from forest soil.</title>
        <authorList>
            <person name="Lee D.S."/>
            <person name="Han D.M."/>
            <person name="Baek J.H."/>
            <person name="Choi D.G."/>
            <person name="Jeon J.H."/>
            <person name="Jeon C.O."/>
        </authorList>
    </citation>
    <scope>NUCLEOTIDE SEQUENCE [LARGE SCALE GENOMIC DNA]</scope>
    <source>
        <strain evidence="21 22">KACC 19118</strain>
    </source>
</reference>
<evidence type="ECO:0000256" key="8">
    <source>
        <dbReference type="ARBA" id="ARBA00022692"/>
    </source>
</evidence>
<dbReference type="PANTHER" id="PTHR32309">
    <property type="entry name" value="TYROSINE-PROTEIN KINASE"/>
    <property type="match status" value="1"/>
</dbReference>
<dbReference type="InterPro" id="IPR027417">
    <property type="entry name" value="P-loop_NTPase"/>
</dbReference>
<evidence type="ECO:0000256" key="6">
    <source>
        <dbReference type="ARBA" id="ARBA00022519"/>
    </source>
</evidence>
<evidence type="ECO:0000259" key="19">
    <source>
        <dbReference type="Pfam" id="PF13614"/>
    </source>
</evidence>
<evidence type="ECO:0000256" key="13">
    <source>
        <dbReference type="ARBA" id="ARBA00023136"/>
    </source>
</evidence>
<gene>
    <name evidence="21" type="ORF">WJU22_05615</name>
</gene>
<keyword evidence="10" id="KW-0418">Kinase</keyword>
<dbReference type="Pfam" id="PF02706">
    <property type="entry name" value="Wzz"/>
    <property type="match status" value="1"/>
</dbReference>
<evidence type="ECO:0000256" key="15">
    <source>
        <dbReference type="ARBA" id="ARBA00051245"/>
    </source>
</evidence>
<keyword evidence="9" id="KW-0547">Nucleotide-binding</keyword>
<evidence type="ECO:0000313" key="21">
    <source>
        <dbReference type="EMBL" id="WZN47653.1"/>
    </source>
</evidence>
<evidence type="ECO:0000259" key="20">
    <source>
        <dbReference type="Pfam" id="PF13807"/>
    </source>
</evidence>
<keyword evidence="6" id="KW-0997">Cell inner membrane</keyword>
<evidence type="ECO:0000256" key="14">
    <source>
        <dbReference type="ARBA" id="ARBA00023137"/>
    </source>
</evidence>
<keyword evidence="8 17" id="KW-0812">Transmembrane</keyword>
<feature type="domain" description="Polysaccharide chain length determinant N-terminal" evidence="18">
    <location>
        <begin position="35"/>
        <end position="111"/>
    </location>
</feature>